<protein>
    <submittedName>
        <fullName evidence="1">Uncharacterized protein</fullName>
    </submittedName>
</protein>
<dbReference type="EMBL" id="GGEC01059912">
    <property type="protein sequence ID" value="MBX40396.1"/>
    <property type="molecule type" value="Transcribed_RNA"/>
</dbReference>
<reference evidence="1" key="1">
    <citation type="submission" date="2018-02" db="EMBL/GenBank/DDBJ databases">
        <title>Rhizophora mucronata_Transcriptome.</title>
        <authorList>
            <person name="Meera S.P."/>
            <person name="Sreeshan A."/>
            <person name="Augustine A."/>
        </authorList>
    </citation>
    <scope>NUCLEOTIDE SEQUENCE</scope>
    <source>
        <tissue evidence="1">Leaf</tissue>
    </source>
</reference>
<evidence type="ECO:0000313" key="1">
    <source>
        <dbReference type="EMBL" id="MBX40396.1"/>
    </source>
</evidence>
<name>A0A2P2ND43_RHIMU</name>
<organism evidence="1">
    <name type="scientific">Rhizophora mucronata</name>
    <name type="common">Asiatic mangrove</name>
    <dbReference type="NCBI Taxonomy" id="61149"/>
    <lineage>
        <taxon>Eukaryota</taxon>
        <taxon>Viridiplantae</taxon>
        <taxon>Streptophyta</taxon>
        <taxon>Embryophyta</taxon>
        <taxon>Tracheophyta</taxon>
        <taxon>Spermatophyta</taxon>
        <taxon>Magnoliopsida</taxon>
        <taxon>eudicotyledons</taxon>
        <taxon>Gunneridae</taxon>
        <taxon>Pentapetalae</taxon>
        <taxon>rosids</taxon>
        <taxon>fabids</taxon>
        <taxon>Malpighiales</taxon>
        <taxon>Rhizophoraceae</taxon>
        <taxon>Rhizophora</taxon>
    </lineage>
</organism>
<accession>A0A2P2ND43</accession>
<sequence length="14" mass="1637">MTCSLICILSKMYM</sequence>
<proteinExistence type="predicted"/>